<dbReference type="SUPFAM" id="SSF63825">
    <property type="entry name" value="YWTD domain"/>
    <property type="match status" value="1"/>
</dbReference>
<sequence length="355" mass="40407">MQENVIIIKEIASEFQSFMAIRELAQSANTAETDLHHFVENGSLKWTEICYTQTNLDSVKDNLTSIGKTDVKDDPSRIKLKVRKTREAQLMGPVKSSSNIENIHLKEKFRNVLPTGNNDFEILDCGFLLDGTVIFSDRQNKRLIILDSKGVFVWNLKLCFRPLRFAVIDEQNIAVTTGDQVNIVDLKQGLTVKKLIKGIKAGSIVLTDAKNLMVEIFGCGYTMIDLNGHVIKRIQIDFSETLYHPPECINDRLYYVDVPNEILCCCDFDGNQIWKYENKIFKLHSAFTSNKSNFLFCSSWNSNNVFVVSTDGKSSKEIIKSEMFLNQAAAAYYNVHSRELLIAMRNGNFILYDVI</sequence>
<proteinExistence type="predicted"/>
<gene>
    <name evidence="1" type="ORF">MGAL_10B005568</name>
</gene>
<accession>A0A8B6CDS5</accession>
<name>A0A8B6CDS5_MYTGA</name>
<dbReference type="AlphaFoldDB" id="A0A8B6CDS5"/>
<dbReference type="Proteomes" id="UP000596742">
    <property type="component" value="Unassembled WGS sequence"/>
</dbReference>
<dbReference type="OrthoDB" id="6183042at2759"/>
<protein>
    <submittedName>
        <fullName evidence="1">Uncharacterized protein</fullName>
    </submittedName>
</protein>
<organism evidence="1 2">
    <name type="scientific">Mytilus galloprovincialis</name>
    <name type="common">Mediterranean mussel</name>
    <dbReference type="NCBI Taxonomy" id="29158"/>
    <lineage>
        <taxon>Eukaryota</taxon>
        <taxon>Metazoa</taxon>
        <taxon>Spiralia</taxon>
        <taxon>Lophotrochozoa</taxon>
        <taxon>Mollusca</taxon>
        <taxon>Bivalvia</taxon>
        <taxon>Autobranchia</taxon>
        <taxon>Pteriomorphia</taxon>
        <taxon>Mytilida</taxon>
        <taxon>Mytiloidea</taxon>
        <taxon>Mytilidae</taxon>
        <taxon>Mytilinae</taxon>
        <taxon>Mytilus</taxon>
    </lineage>
</organism>
<comment type="caution">
    <text evidence="1">The sequence shown here is derived from an EMBL/GenBank/DDBJ whole genome shotgun (WGS) entry which is preliminary data.</text>
</comment>
<reference evidence="1" key="1">
    <citation type="submission" date="2018-11" db="EMBL/GenBank/DDBJ databases">
        <authorList>
            <person name="Alioto T."/>
            <person name="Alioto T."/>
        </authorList>
    </citation>
    <scope>NUCLEOTIDE SEQUENCE</scope>
</reference>
<evidence type="ECO:0000313" key="2">
    <source>
        <dbReference type="Proteomes" id="UP000596742"/>
    </source>
</evidence>
<keyword evidence="2" id="KW-1185">Reference proteome</keyword>
<dbReference type="EMBL" id="UYJE01001612">
    <property type="protein sequence ID" value="VDI03633.1"/>
    <property type="molecule type" value="Genomic_DNA"/>
</dbReference>
<evidence type="ECO:0000313" key="1">
    <source>
        <dbReference type="EMBL" id="VDI03633.1"/>
    </source>
</evidence>